<keyword evidence="2" id="KW-1185">Reference proteome</keyword>
<evidence type="ECO:0000313" key="2">
    <source>
        <dbReference type="Proteomes" id="UP000831701"/>
    </source>
</evidence>
<proteinExistence type="predicted"/>
<dbReference type="EMBL" id="CM041537">
    <property type="protein sequence ID" value="KAI3369596.1"/>
    <property type="molecule type" value="Genomic_DNA"/>
</dbReference>
<protein>
    <submittedName>
        <fullName evidence="1">Uncharacterized protein</fullName>
    </submittedName>
</protein>
<evidence type="ECO:0000313" key="1">
    <source>
        <dbReference type="EMBL" id="KAI3369596.1"/>
    </source>
</evidence>
<sequence>MKKAKRGSEGDSEADRLWNSLCQPAQKPTPTTPKLHRPAAHRQQPPGPSPSTPPASAQSSPASSPDLAPIPLSSPPSGPDAWDDSDVVPARRTRRRASSCGAPLAPPTPTAPSTSRPPLRTRAAPQVGPRAKARAKKASQTPSWPPHPDPASPSPPGYRKEEAEERLDSGFSEPGGSQRAKKVRFCDDVEEFFASCGEEEEDRRGPWEELARDRCRFLRRCQEVELSIAYCLQPQHRSLVYRRLTVLCTQDA</sequence>
<accession>A0ACB8WP39</accession>
<dbReference type="Proteomes" id="UP000831701">
    <property type="component" value="Chromosome 7"/>
</dbReference>
<gene>
    <name evidence="1" type="ORF">L3Q82_024484</name>
</gene>
<name>A0ACB8WP39_9TELE</name>
<comment type="caution">
    <text evidence="1">The sequence shown here is derived from an EMBL/GenBank/DDBJ whole genome shotgun (WGS) entry which is preliminary data.</text>
</comment>
<organism evidence="1 2">
    <name type="scientific">Scortum barcoo</name>
    <name type="common">barcoo grunter</name>
    <dbReference type="NCBI Taxonomy" id="214431"/>
    <lineage>
        <taxon>Eukaryota</taxon>
        <taxon>Metazoa</taxon>
        <taxon>Chordata</taxon>
        <taxon>Craniata</taxon>
        <taxon>Vertebrata</taxon>
        <taxon>Euteleostomi</taxon>
        <taxon>Actinopterygii</taxon>
        <taxon>Neopterygii</taxon>
        <taxon>Teleostei</taxon>
        <taxon>Neoteleostei</taxon>
        <taxon>Acanthomorphata</taxon>
        <taxon>Eupercaria</taxon>
        <taxon>Centrarchiformes</taxon>
        <taxon>Terapontoidei</taxon>
        <taxon>Terapontidae</taxon>
        <taxon>Scortum</taxon>
    </lineage>
</organism>
<reference evidence="1" key="1">
    <citation type="submission" date="2022-04" db="EMBL/GenBank/DDBJ databases">
        <title>Jade perch genome.</title>
        <authorList>
            <person name="Chao B."/>
        </authorList>
    </citation>
    <scope>NUCLEOTIDE SEQUENCE</scope>
    <source>
        <strain evidence="1">CB-2022</strain>
    </source>
</reference>